<evidence type="ECO:0000256" key="1">
    <source>
        <dbReference type="SAM" id="Phobius"/>
    </source>
</evidence>
<feature type="transmembrane region" description="Helical" evidence="1">
    <location>
        <begin position="139"/>
        <end position="163"/>
    </location>
</feature>
<dbReference type="EMBL" id="CP049871">
    <property type="protein sequence ID" value="QIL01537.1"/>
    <property type="molecule type" value="Genomic_DNA"/>
</dbReference>
<keyword evidence="3" id="KW-1185">Reference proteome</keyword>
<reference evidence="2 3" key="1">
    <citation type="submission" date="2020-03" db="EMBL/GenBank/DDBJ databases">
        <title>Sphingomonas sp. nov., isolated from fish.</title>
        <authorList>
            <person name="Hyun D.-W."/>
            <person name="Bae J.-W."/>
        </authorList>
    </citation>
    <scope>NUCLEOTIDE SEQUENCE [LARGE SCALE GENOMIC DNA]</scope>
    <source>
        <strain evidence="2 3">HDW15C</strain>
    </source>
</reference>
<dbReference type="InterPro" id="IPR004513">
    <property type="entry name" value="FtsX"/>
</dbReference>
<accession>A0A6G7ZKL5</accession>
<dbReference type="PANTHER" id="PTHR47755">
    <property type="entry name" value="CELL DIVISION PROTEIN FTSX"/>
    <property type="match status" value="1"/>
</dbReference>
<name>A0A6G7ZKL5_9SPHN</name>
<keyword evidence="1" id="KW-0472">Membrane</keyword>
<dbReference type="GO" id="GO:0016020">
    <property type="term" value="C:membrane"/>
    <property type="evidence" value="ECO:0007669"/>
    <property type="project" value="InterPro"/>
</dbReference>
<protein>
    <recommendedName>
        <fullName evidence="4">Cell division protein</fullName>
    </recommendedName>
</protein>
<evidence type="ECO:0000313" key="3">
    <source>
        <dbReference type="Proteomes" id="UP000502502"/>
    </source>
</evidence>
<dbReference type="KEGG" id="ssin:G7078_01170"/>
<dbReference type="Proteomes" id="UP000502502">
    <property type="component" value="Chromosome"/>
</dbReference>
<proteinExistence type="predicted"/>
<keyword evidence="1" id="KW-1133">Transmembrane helix</keyword>
<feature type="transmembrane region" description="Helical" evidence="1">
    <location>
        <begin position="83"/>
        <end position="107"/>
    </location>
</feature>
<organism evidence="2 3">
    <name type="scientific">Sphingomonas sinipercae</name>
    <dbReference type="NCBI Taxonomy" id="2714944"/>
    <lineage>
        <taxon>Bacteria</taxon>
        <taxon>Pseudomonadati</taxon>
        <taxon>Pseudomonadota</taxon>
        <taxon>Alphaproteobacteria</taxon>
        <taxon>Sphingomonadales</taxon>
        <taxon>Sphingomonadaceae</taxon>
        <taxon>Sphingomonas</taxon>
    </lineage>
</organism>
<dbReference type="PANTHER" id="PTHR47755:SF1">
    <property type="entry name" value="CELL DIVISION PROTEIN FTSX"/>
    <property type="match status" value="1"/>
</dbReference>
<dbReference type="AlphaFoldDB" id="A0A6G7ZKL5"/>
<gene>
    <name evidence="2" type="ORF">G7078_01170</name>
</gene>
<sequence length="213" mass="22440">MRKAPEVVVAEPIPEQEMRETLRRWMGDAANVTDLPVPALITLQLRPGADVAGLRKRVQDLAPGSSLVAESSELRPLLGSLRMLQWLALSLVLLIFFATAAAVVLAARGAFDTHRPTIDVMHGIGATDSQLTRLFQHKIGLDAAVGAVAGSLVAALSLLLIGGSGAAFAGDMFGTAPLGTREYAVLAALPLIAVILAVAVARWTVLRALRQNL</sequence>
<evidence type="ECO:0000313" key="2">
    <source>
        <dbReference type="EMBL" id="QIL01537.1"/>
    </source>
</evidence>
<dbReference type="GO" id="GO:0051301">
    <property type="term" value="P:cell division"/>
    <property type="evidence" value="ECO:0007669"/>
    <property type="project" value="InterPro"/>
</dbReference>
<feature type="transmembrane region" description="Helical" evidence="1">
    <location>
        <begin position="183"/>
        <end position="205"/>
    </location>
</feature>
<keyword evidence="1" id="KW-0812">Transmembrane</keyword>
<evidence type="ECO:0008006" key="4">
    <source>
        <dbReference type="Google" id="ProtNLM"/>
    </source>
</evidence>
<dbReference type="GO" id="GO:0032153">
    <property type="term" value="C:cell division site"/>
    <property type="evidence" value="ECO:0007669"/>
    <property type="project" value="TreeGrafter"/>
</dbReference>